<dbReference type="SUPFAM" id="SSF50952">
    <property type="entry name" value="Soluble quinoprotein glucose dehydrogenase"/>
    <property type="match status" value="1"/>
</dbReference>
<dbReference type="SUPFAM" id="SSF49313">
    <property type="entry name" value="Cadherin-like"/>
    <property type="match status" value="8"/>
</dbReference>
<dbReference type="NCBIfam" id="TIGR04183">
    <property type="entry name" value="Por_Secre_tail"/>
    <property type="match status" value="1"/>
</dbReference>
<feature type="domain" description="Cadherin" evidence="7">
    <location>
        <begin position="1214"/>
        <end position="1314"/>
    </location>
</feature>
<dbReference type="Gene3D" id="2.120.10.30">
    <property type="entry name" value="TolB, C-terminal domain"/>
    <property type="match status" value="1"/>
</dbReference>
<dbReference type="PROSITE" id="PS50268">
    <property type="entry name" value="CADHERIN_2"/>
    <property type="match status" value="3"/>
</dbReference>
<name>A0ABT8R9N0_9BACT</name>
<dbReference type="Pfam" id="PF11721">
    <property type="entry name" value="Malectin"/>
    <property type="match status" value="5"/>
</dbReference>
<dbReference type="Proteomes" id="UP001168528">
    <property type="component" value="Unassembled WGS sequence"/>
</dbReference>
<evidence type="ECO:0000256" key="6">
    <source>
        <dbReference type="SAM" id="Phobius"/>
    </source>
</evidence>
<evidence type="ECO:0000256" key="5">
    <source>
        <dbReference type="ARBA" id="ARBA00023180"/>
    </source>
</evidence>
<dbReference type="Pfam" id="PF00028">
    <property type="entry name" value="Cadherin"/>
    <property type="match status" value="3"/>
</dbReference>
<dbReference type="InterPro" id="IPR011042">
    <property type="entry name" value="6-blade_b-propeller_TolB-like"/>
</dbReference>
<feature type="domain" description="Cadherin" evidence="7">
    <location>
        <begin position="752"/>
        <end position="855"/>
    </location>
</feature>
<dbReference type="NCBIfam" id="NF047446">
    <property type="entry name" value="barrel_OmpL47"/>
    <property type="match status" value="1"/>
</dbReference>
<dbReference type="Pfam" id="PF05345">
    <property type="entry name" value="He_PIG"/>
    <property type="match status" value="5"/>
</dbReference>
<proteinExistence type="predicted"/>
<evidence type="ECO:0000259" key="7">
    <source>
        <dbReference type="PROSITE" id="PS50268"/>
    </source>
</evidence>
<dbReference type="InterPro" id="IPR006644">
    <property type="entry name" value="Cadg"/>
</dbReference>
<dbReference type="InterPro" id="IPR013783">
    <property type="entry name" value="Ig-like_fold"/>
</dbReference>
<accession>A0ABT8R9N0</accession>
<dbReference type="PANTHER" id="PTHR24028:SF328">
    <property type="entry name" value="CADHERIN-3"/>
    <property type="match status" value="1"/>
</dbReference>
<dbReference type="InterPro" id="IPR026444">
    <property type="entry name" value="Secre_tail"/>
</dbReference>
<dbReference type="InterPro" id="IPR032812">
    <property type="entry name" value="SbsA_Ig"/>
</dbReference>
<comment type="caution">
    <text evidence="8">The sequence shown here is derived from an EMBL/GenBank/DDBJ whole genome shotgun (WGS) entry which is preliminary data.</text>
</comment>
<evidence type="ECO:0000256" key="4">
    <source>
        <dbReference type="ARBA" id="ARBA00022989"/>
    </source>
</evidence>
<protein>
    <submittedName>
        <fullName evidence="8">Malectin domain-containing carbohydrate-binding protein</fullName>
    </submittedName>
</protein>
<dbReference type="InterPro" id="IPR058094">
    <property type="entry name" value="Ig-like_OmpL47-like"/>
</dbReference>
<evidence type="ECO:0000256" key="2">
    <source>
        <dbReference type="ARBA" id="ARBA00022692"/>
    </source>
</evidence>
<dbReference type="InterPro" id="IPR002126">
    <property type="entry name" value="Cadherin-like_dom"/>
</dbReference>
<dbReference type="InterPro" id="IPR022409">
    <property type="entry name" value="PKD/Chitinase_dom"/>
</dbReference>
<sequence>MQKKYNSLYRHLGTLTGNWPLIVFISFAIGLLSYSFNYAQEAGFITWTDVTDKLNNKPVAAVEPDIRSTESINFSNTVHGPPLANESKIHSNTLIAFDDCTSPYSTLPCDQIAVNVPFQLNFDGTEGGLAVNDSTSGSGFTMALPHSAPRLTVDEPVTNQQINGYELSKLALNNGRLTITSSKGIMFRDPIVSPNTNSQVNALGVGINGSQRLRISTTLTNPFSSVAAADNGSQQAGIWYGINDNNYVKLVLAKAGGTNTQAKVQLVVENYGTATTLATTPAEINTANFNSTAGQQVTLILEIDPLTGTAAGYYQIAGGSKIVVSPTPTSTLNSLAVPSFIRNGVDHDTNASTEPLTFVGLHATHRNSTNPVNFSFENFSIDNFSTPVSVPFRINAGGSQLTAGSNVFTADEYFSPIPGEVSNATYSNPVLSNGGPEPQLYYDRRFGANINYNIPIVNGNYQVKLHMVENFQTSADKRKFDVDIEGVKVIDDIDLFVDGGYRAPIIKTFDVSVTDGQLNIAFVASIDKAIINAIEILPAPVASNQAPVFENTLYTFTKEENTAIGTEVGTISATDADGHTLTYSLTAGNQAGKFAINASTGLITLASALDYSTVSEYTLTVEVTDNGTPALSATTQVSINVTEVLPENQAPVVVNAITSQTTTSGSSFSFLVPSNTFSDEDGDALTLTASLADDSVLPAWLSFNGTTFSGNPQTAGNYSIKLTATDGKATASTLFSLTVEAAAPVNTAPVFASTSYSFSKEETAAVGSLIGSVSATDADGHSLVYSITAGNQAGKFAIDAGSGEITLAAALDYTTTAVYSLTVTATDNGTPVQSASAQLTINVTEVLAVNHTPVVANVLENKTATVGTIFSFAIPANTFSDEDGDELTLTASLADDSNLPAWLLFNGNTLSGLPTEVATYSIKVVATDGKASVSTEFTLTVSAAPIVACLPISTFPCNQVAVNIPFSLTFNGTEGGLSDKEGIQTGFTMADAYTGTRRVEDGTPSSQVRGYEPSRLTIANSRLSILSNKGISIVGNNNQINALGVAFNASQGRFVIETTLINPYKGSNDEQGGLWYGLNDKTFIRLAINNNRVVLRKELNDLSPITSDLNDPSRRNTASITNLNSQTVRLRIVVDPTANTVEGFYSTNGTTYINVGEGYPVKTLDIADMGITGANVHAGVFNTHRNATTPIIHVFDNFTIRPEEAPVNTAPVFANATYTFSKEETAAIGATVGSVSATDVDGHALVYSITAGNAAGKFAINPTSGEITLAAALDYSTASSYSLTLQATDNGTPALSATAQVTVNVSKVNKAPVIVSAPEAQTITAGQPFSFQTGSFSDPDASDVLTYSASLADNSVLPAWVQFNAATQVFSGTAPVTPGSITIRVTATDQALASVSATFAITIEAVQVIPCSPISTLPCDQINVPLPYVLNFDGNEGGLTDKNNAQLGFTMVDAYTGTRLAVDGTASSAVIGYEPSKLTLANGRLSILTNKGIAFTNATQENNNQLNTLGVGVMANGKLTLETTVVNPFNGTSSEQGGLWFGINDKTFLKLVVSGNRVELRKELNDVSNTAGAELANPDQRITLVINGLNTQTVRLRMVVDLVAGTAEAFYSTDGITYVNAGARYATSSLNVADMALAGKQVYTGIFATHRNATTPVTFTFDNFSVTSDGVAAKVLAFSPTALDFTVLQGGTITAKSAVLSASAGTPVVSLTKSTASWLTLPAAGLGTLTFGAGQINSAMAPGIYEATVTANAEGYMAANLTIRLTVTSPVAAQEIKVNFQDPATTPPTGWVSDYGQPFGARIGANQGNALEYGWKARSNGSPLDLSVGGTTPGNGRNRNTTLNPDIDVLLATLMHMQADDITGTFNGTKAEGYWEIKVANGEYNVTVTAGDGEPGTVPEIHSLNVEGVSAISGFVPAGTAGTLTRFRTATVRVTVTDGLLTINADGGTNTKINSAIITPVNVSPFLHWSANEQSLVIERGTAETNKTFSLDLVNSTGEDNAVISLTANYGGGAANWLSFNATHTSSEPNVTFDYTAAKNLPLGTYTVLVTASAQGFTSAITTIQITVVEPGSIQPYVVSSTPANGATNVSVNIASIAANDLFVPEVPGFKGGVNNETLNTSTVKLLKISGSSTTEILGIVQGTGGGDAISFSPTFALEPNTTYKFVVTAGVKAYSGASFLPYEATFTTGELTTPDGPTAVEFAPKQVIPGTIGKKYTSLTFGPDGRFYALRLDGVIERFVVDRETGMLSGQTEIRTVINKYGARSAVGLVFDPASTPSNLIAYVSHCTAGLTNAPEFDGNLSRLTGGNLETEQLVLTKLPRSAKDHLVNNIVFGPDGALYFCQGSNSSMGAYDGTWQREESLLAGAVLRLDLQKLAGLTLPLDVRTTANQSLINAAPAANIRMSDGTYNPYATNSPLTIYASGVRNAYDLLWHSNGQLYVPTNGSAAGGNSPASVMGTRRPDGSFYNGPVVPATTSVKVQNDWLFRVNPFKPVGFFGHPNPLRGEYVTNRGYLDNPKYATTQGPDANYRGAAFNFELNKSPNGVIEYKSNAFGGALKGRILVCRFSGGSDIIILEPGSMENLASINSADDDDKIYDIVKFQTGSGTNGVPGLSGFTNPLDITEDVQTGNLYVIEYNWNNTAGQTAQLVLLKATTPSAPVGIASVSPAKIVDNDVAGGEAGKTHTITLANKGNTTLLVTGITLAGTDVNQFQLLGAPAASTASPVSIAPNSAITFNVAFNPTSVGVKTAKLSVTSVNNTVKEVALNGLGTIGLSGSNEPSLQAVLDVHGINVNVGDDNKSTNIIHSNTTQQKAALLGEEIAAQRFQRAEDGPVTIQPLSVFGPTHTGGIVTGFGWYVSGDANAKNELFTVANSSYQTVDVQTTGNLSFDPGTASFGFYSRWPFFNNRHLYSEDALNTFEGTIPHHVRVYPLKNTDGTVVENAYIIATEEHISGFDYQDVVVIAYNVKPVVVRELTFSTPSIAFTHTPGLPTATQTVSLSANTGTPALTLTKSAGSDWLVLPQPALGALTFGINETGLATGTYSATVTAAASGYTSATLTVSLTVNAPAPFAVINVSNNELIFDGVKSTTITKRLTITNTGNQMLNLGNVTISGTNASNFIPDNITVEGEPTGNAIGPDETKTLQISFVPGSAVATFNAVLNIPSDALNSPALSVGLYGMSLNGFEGNNEPPLQTVVDVLGYKINVGWTTLADGIQATLKGEEVAVQLFEKATEGVVTILPVARYSPNQELPFGFYTKQNEAPLRTAVGTLSGVSGQHQALFPQIVAGSDRFDPQTGVFGIYVQGLQNRLSYTEDPLNAGGPALHAVRTYPLKDRQGVLVPNSYLVCFEDASNGDYQDYVFVLQNVIPAGTRKALAFNPTSLNFNVPLNGTTAAKIATLSASNGTPASVSLTKSANSNWLILPATTLGDLSFGVNVNGLAAGVYTATVTAAAAGYTNATLTVNMRIADIGANATRINFQLATTATPAGYLADAGLAYSEARGYGWVNPTTKVPKDHTASMRERTSATVETRLRTLALMQSSTSPQTPGSWEMKVAPGQYNVTVGVGDLDFFDSNHTINVEGVAAITNFIPTAQNPFRTATVTVEVTDGMLTIDANGGTNTKINFVIVDQATAEGDFIPPVASVQFKGALQTPGIYRNNVVVSVNASDAGGSELANVLYSINNGPFTEYYTPLLINTAGTYSIRARAIDGNGNEFTSAATAFSVVIPELNNTSMLVENLDKFPANDRLTFSLIQEPWRRSNGDGTFTPYNRNHDQVKVRISNKGAGVLNISNLGLTNTAAWKITQVNNVVFDAATMLPLTINPGSSVEVGIQFVAQFTSGRIRILNDTLHIASNDDFSPRKSLVLHGMWQARGEGGNEPYASEIIRAFGFKTSTGFNSNDGTNAGTSLLLNTDEILSSFFVKADAGKPVYVIQMGAYHGCCSSVESFQWYAKGSTTNTTVFAHNSLDGQSLLPMRNASSTLLADGTFNPTGAFGFKVSASYSDRTRNSEGKIGVRVWKAIDPNGNIIPNAYIIGHDYIGTPGVTNYDYQDNVFYISNVKPEVGAANFSELAAAPSAVDFGSKQIGTNTNRTIDLKNLGLTYANGSSDPAITIKSVEIVGANLNEFTVSTPASVSLAPQATTTVTVGFRPGSRGIKNAALLVYYNSSLSPLRIPLYGIADDNCSVISVAKRIKSGADANVSINGKAWEADRTYRQGSVQLDKPAATPIASTEDDVLYQTYLSSTTNLAEIRYQIPVTNGNYMVRMHFVENFFTVEGSRVFSINIENQTRLTNLDIFREVGYKVALVKDFEVGVSDGRLDIRFNPTANRLAIAGLEIFTTATNPNAIALTQQSVTGSECGVANGSITLGVTNSTATSLLYKVGQNGTYQTSPVFANLASGLYTFYVKENVTGGCETSSVFTIPDRNNNLAFTVNAPLLSCNALTGSATVTNITGGSGNYTITWNTLPVQTGATANNLAEGVYTVTVTDATGCSKSQEVTVGRQTDCQVATLRINAGGPQVSLPSGVSFSADQYFNNTYTYQNLNLGDIANTTDDVLYRTERGSNTDMGTFAYNIPVRNGNHKVVLHFAEIYFVGANDAGKRVFDVRMEGQTRLSNYDIVADGGAMAAITKSLDVSVTDGTLTIEFAGKVNRPKVSAIEVISSFPVTNNAPVLATIDNKTVMVGQTLSFTATATDADASQTKTYSLVGAPQGATINATTGAFSWTPAQTGSFSFTVKVTDNGTPALSDEEQITVLVSAVGANAIRINAGGAAFMASGNRQFIADTYFSGTTRTFSLASGDILNTTDDVLYHSERSDAAFSYNIPVSNGTYNVVLHFAEIWYGAPGGGAGGSGKRLFHVDMEGSRKLTNYDIYAAAGGAMRPVQSTWPVTVADGTLNINFLTGAANMPKVSAIEVIPVSIVNQAPVLATIGNKTVTVGQTLSFTATATDADASQTKTYSLVGAPQGATINATTGAFSWTPAQTGSFSFTVKVTDNGTPALSDEEQITVLVSAVGANAIRINAGGTTQTVNGTTWAGCVFGNCNNYVSGGFPYTPNSLPVISGVPSDMNQSIFHSEWTGGATGTGAVAVGAVAFTYNVPVTNGNYLVRLHFVELNKNGQNLRVFDVNLEGGTKELVNFDIFKEAGGMLKAIVREFPVTITDRNVTIQFIRQIENAKVSAIEIIPVSSVNTRITSEVNAAQSLSALSLNIHPNPNIGDKVYVELTGMQMDEQVLLTLTDLNGRVIQSMSATADEYGALKTGMNLQQHIQSGFYILQATTDSGASIYKRIVIQK</sequence>
<evidence type="ECO:0000256" key="1">
    <source>
        <dbReference type="ARBA" id="ARBA00004167"/>
    </source>
</evidence>
<dbReference type="InterPro" id="IPR008979">
    <property type="entry name" value="Galactose-bd-like_sf"/>
</dbReference>
<dbReference type="InterPro" id="IPR011041">
    <property type="entry name" value="Quinoprot_gluc/sorb_DH_b-prop"/>
</dbReference>
<keyword evidence="4 6" id="KW-1133">Transmembrane helix</keyword>
<dbReference type="SMART" id="SM00089">
    <property type="entry name" value="PKD"/>
    <property type="match status" value="5"/>
</dbReference>
<dbReference type="EMBL" id="JAUKPO010000011">
    <property type="protein sequence ID" value="MDO1448406.1"/>
    <property type="molecule type" value="Genomic_DNA"/>
</dbReference>
<dbReference type="Gene3D" id="2.60.120.430">
    <property type="entry name" value="Galactose-binding lectin"/>
    <property type="match status" value="7"/>
</dbReference>
<dbReference type="Gene3D" id="2.60.120.200">
    <property type="match status" value="2"/>
</dbReference>
<feature type="transmembrane region" description="Helical" evidence="6">
    <location>
        <begin position="12"/>
        <end position="36"/>
    </location>
</feature>
<dbReference type="Gene3D" id="2.60.40.10">
    <property type="entry name" value="Immunoglobulins"/>
    <property type="match status" value="9"/>
</dbReference>
<gene>
    <name evidence="8" type="ORF">Q0590_19175</name>
</gene>
<dbReference type="PRINTS" id="PR00205">
    <property type="entry name" value="CADHERIN"/>
</dbReference>
<reference evidence="8" key="1">
    <citation type="submission" date="2023-07" db="EMBL/GenBank/DDBJ databases">
        <title>The genome sequence of Rhodocytophaga aerolata KACC 12507.</title>
        <authorList>
            <person name="Zhang X."/>
        </authorList>
    </citation>
    <scope>NUCLEOTIDE SEQUENCE</scope>
    <source>
        <strain evidence="8">KACC 12507</strain>
    </source>
</reference>
<dbReference type="NCBIfam" id="NF012200">
    <property type="entry name" value="choice_anch_D"/>
    <property type="match status" value="2"/>
</dbReference>
<comment type="subcellular location">
    <subcellularLocation>
        <location evidence="1">Membrane</location>
        <topology evidence="1">Single-pass membrane protein</topology>
    </subcellularLocation>
</comment>
<keyword evidence="2 6" id="KW-0812">Transmembrane</keyword>
<evidence type="ECO:0000256" key="3">
    <source>
        <dbReference type="ARBA" id="ARBA00022729"/>
    </source>
</evidence>
<dbReference type="CDD" id="cd11304">
    <property type="entry name" value="Cadherin_repeat"/>
    <property type="match status" value="5"/>
</dbReference>
<dbReference type="SMART" id="SM00112">
    <property type="entry name" value="CA"/>
    <property type="match status" value="5"/>
</dbReference>
<evidence type="ECO:0000313" key="8">
    <source>
        <dbReference type="EMBL" id="MDO1448406.1"/>
    </source>
</evidence>
<dbReference type="InterPro" id="IPR050174">
    <property type="entry name" value="Protocadherin/Cadherin-CA"/>
</dbReference>
<organism evidence="8 9">
    <name type="scientific">Rhodocytophaga aerolata</name>
    <dbReference type="NCBI Taxonomy" id="455078"/>
    <lineage>
        <taxon>Bacteria</taxon>
        <taxon>Pseudomonadati</taxon>
        <taxon>Bacteroidota</taxon>
        <taxon>Cytophagia</taxon>
        <taxon>Cytophagales</taxon>
        <taxon>Rhodocytophagaceae</taxon>
        <taxon>Rhodocytophaga</taxon>
    </lineage>
</organism>
<keyword evidence="9" id="KW-1185">Reference proteome</keyword>
<keyword evidence="6" id="KW-0472">Membrane</keyword>
<evidence type="ECO:0000313" key="9">
    <source>
        <dbReference type="Proteomes" id="UP001168528"/>
    </source>
</evidence>
<dbReference type="InterPro" id="IPR021720">
    <property type="entry name" value="Malectin_dom"/>
</dbReference>
<dbReference type="PANTHER" id="PTHR24028">
    <property type="entry name" value="CADHERIN-87A"/>
    <property type="match status" value="1"/>
</dbReference>
<dbReference type="SUPFAM" id="SSF49785">
    <property type="entry name" value="Galactose-binding domain-like"/>
    <property type="match status" value="7"/>
</dbReference>
<dbReference type="Pfam" id="PF13205">
    <property type="entry name" value="Big_5"/>
    <property type="match status" value="1"/>
</dbReference>
<dbReference type="Gene3D" id="2.60.40.60">
    <property type="entry name" value="Cadherins"/>
    <property type="match status" value="3"/>
</dbReference>
<dbReference type="RefSeq" id="WP_302039206.1">
    <property type="nucleotide sequence ID" value="NZ_JAUKPO010000011.1"/>
</dbReference>
<feature type="domain" description="Cadherin" evidence="7">
    <location>
        <begin position="550"/>
        <end position="653"/>
    </location>
</feature>
<keyword evidence="3" id="KW-0732">Signal</keyword>
<dbReference type="SMART" id="SM00736">
    <property type="entry name" value="CADG"/>
    <property type="match status" value="4"/>
</dbReference>
<keyword evidence="5" id="KW-0325">Glycoprotein</keyword>
<dbReference type="InterPro" id="IPR015919">
    <property type="entry name" value="Cadherin-like_sf"/>
</dbReference>